<dbReference type="RefSeq" id="WP_209861103.1">
    <property type="nucleotide sequence ID" value="NZ_JAGGLD010000002.1"/>
</dbReference>
<dbReference type="Gene3D" id="3.90.25.10">
    <property type="entry name" value="UDP-galactose 4-epimerase, domain 1"/>
    <property type="match status" value="1"/>
</dbReference>
<dbReference type="Gene3D" id="3.40.50.720">
    <property type="entry name" value="NAD(P)-binding Rossmann-like Domain"/>
    <property type="match status" value="1"/>
</dbReference>
<dbReference type="EMBL" id="JAGGLD010000002">
    <property type="protein sequence ID" value="MBP2000701.1"/>
    <property type="molecule type" value="Genomic_DNA"/>
</dbReference>
<evidence type="ECO:0000313" key="5">
    <source>
        <dbReference type="Proteomes" id="UP001519288"/>
    </source>
</evidence>
<comment type="caution">
    <text evidence="4">The sequence shown here is derived from an EMBL/GenBank/DDBJ whole genome shotgun (WGS) entry which is preliminary data.</text>
</comment>
<comment type="pathway">
    <text evidence="2">Carbohydrate biosynthesis; dTDP-L-rhamnose biosynthesis.</text>
</comment>
<dbReference type="NCBIfam" id="TIGR01214">
    <property type="entry name" value="rmlD"/>
    <property type="match status" value="1"/>
</dbReference>
<keyword evidence="5" id="KW-1185">Reference proteome</keyword>
<dbReference type="PANTHER" id="PTHR10491">
    <property type="entry name" value="DTDP-4-DEHYDRORHAMNOSE REDUCTASE"/>
    <property type="match status" value="1"/>
</dbReference>
<dbReference type="CDD" id="cd05254">
    <property type="entry name" value="dTDP_HR_like_SDR_e"/>
    <property type="match status" value="1"/>
</dbReference>
<dbReference type="InterPro" id="IPR005913">
    <property type="entry name" value="dTDP_dehydrorham_reduct"/>
</dbReference>
<name>A0ABS4JHW3_9BACL</name>
<keyword evidence="2 4" id="KW-0560">Oxidoreductase</keyword>
<evidence type="ECO:0000256" key="2">
    <source>
        <dbReference type="RuleBase" id="RU364082"/>
    </source>
</evidence>
<dbReference type="PANTHER" id="PTHR10491:SF4">
    <property type="entry name" value="METHIONINE ADENOSYLTRANSFERASE 2 SUBUNIT BETA"/>
    <property type="match status" value="1"/>
</dbReference>
<dbReference type="InterPro" id="IPR029903">
    <property type="entry name" value="RmlD-like-bd"/>
</dbReference>
<comment type="similarity">
    <text evidence="1 2">Belongs to the dTDP-4-dehydrorhamnose reductase family.</text>
</comment>
<dbReference type="Proteomes" id="UP001519288">
    <property type="component" value="Unassembled WGS sequence"/>
</dbReference>
<reference evidence="4 5" key="1">
    <citation type="submission" date="2021-03" db="EMBL/GenBank/DDBJ databases">
        <title>Genomic Encyclopedia of Type Strains, Phase IV (KMG-IV): sequencing the most valuable type-strain genomes for metagenomic binning, comparative biology and taxonomic classification.</title>
        <authorList>
            <person name="Goeker M."/>
        </authorList>
    </citation>
    <scope>NUCLEOTIDE SEQUENCE [LARGE SCALE GENOMIC DNA]</scope>
    <source>
        <strain evidence="4 5">DSM 26806</strain>
    </source>
</reference>
<protein>
    <recommendedName>
        <fullName evidence="2">dTDP-4-dehydrorhamnose reductase</fullName>
        <ecNumber evidence="2">1.1.1.133</ecNumber>
    </recommendedName>
</protein>
<evidence type="ECO:0000259" key="3">
    <source>
        <dbReference type="Pfam" id="PF04321"/>
    </source>
</evidence>
<evidence type="ECO:0000313" key="4">
    <source>
        <dbReference type="EMBL" id="MBP2000701.1"/>
    </source>
</evidence>
<dbReference type="InterPro" id="IPR036291">
    <property type="entry name" value="NAD(P)-bd_dom_sf"/>
</dbReference>
<comment type="function">
    <text evidence="2">Catalyzes the reduction of dTDP-6-deoxy-L-lyxo-4-hexulose to yield dTDP-L-rhamnose.</text>
</comment>
<dbReference type="GO" id="GO:0008831">
    <property type="term" value="F:dTDP-4-dehydrorhamnose reductase activity"/>
    <property type="evidence" value="ECO:0007669"/>
    <property type="project" value="UniProtKB-EC"/>
</dbReference>
<evidence type="ECO:0000256" key="1">
    <source>
        <dbReference type="ARBA" id="ARBA00010944"/>
    </source>
</evidence>
<sequence>MIFDYRSGDIPGYKRKIVVTGAGGQLGRELVALLTKQGYAVTGLGRAELDITDAEACREKITSIRPDVVIHAAAYTQVDQAETDVDLAYQVNAWGTRNMAVAAASSGAKLVYISTDYVFNGEGTTPYDEFHLVDPINVYGRSKWEGEQFVRQMHNRFFIIRTSWVYGEYGPNFVKTMLNLATTKDQISVVEDQVGCPTYTLDLGMAISKILRTENYGTYHITGAGSCSWCSFAKAVFEISGLKITVLPVTSHQFVRAAPRPAYSVLEHQALRLNGFKEMRPWREALEEFLIQRSSNEIT</sequence>
<dbReference type="SUPFAM" id="SSF51735">
    <property type="entry name" value="NAD(P)-binding Rossmann-fold domains"/>
    <property type="match status" value="1"/>
</dbReference>
<gene>
    <name evidence="4" type="ORF">J2Z69_001732</name>
</gene>
<keyword evidence="2" id="KW-0521">NADP</keyword>
<feature type="domain" description="RmlD-like substrate binding" evidence="3">
    <location>
        <begin position="16"/>
        <end position="291"/>
    </location>
</feature>
<organism evidence="4 5">
    <name type="scientific">Paenibacillus shirakamiensis</name>
    <dbReference type="NCBI Taxonomy" id="1265935"/>
    <lineage>
        <taxon>Bacteria</taxon>
        <taxon>Bacillati</taxon>
        <taxon>Bacillota</taxon>
        <taxon>Bacilli</taxon>
        <taxon>Bacillales</taxon>
        <taxon>Paenibacillaceae</taxon>
        <taxon>Paenibacillus</taxon>
    </lineage>
</organism>
<proteinExistence type="inferred from homology"/>
<dbReference type="EC" id="1.1.1.133" evidence="2"/>
<dbReference type="Pfam" id="PF04321">
    <property type="entry name" value="RmlD_sub_bind"/>
    <property type="match status" value="1"/>
</dbReference>
<accession>A0ABS4JHW3</accession>